<dbReference type="GO" id="GO:0006046">
    <property type="term" value="P:N-acetylglucosamine catabolic process"/>
    <property type="evidence" value="ECO:0007669"/>
    <property type="project" value="UniProtKB-UniRule"/>
</dbReference>
<feature type="active site" description="Proton acceptor; for enolization step" evidence="4">
    <location>
        <position position="67"/>
    </location>
</feature>
<feature type="active site" description="For ring-opening step" evidence="4">
    <location>
        <position position="136"/>
    </location>
</feature>
<keyword evidence="2 4" id="KW-0378">Hydrolase</keyword>
<dbReference type="GO" id="GO:0004342">
    <property type="term" value="F:glucosamine-6-phosphate deaminase activity"/>
    <property type="evidence" value="ECO:0007669"/>
    <property type="project" value="UniProtKB-UniRule"/>
</dbReference>
<comment type="pathway">
    <text evidence="4">Amino-sugar metabolism; N-acetylneuraminate degradation; D-fructose 6-phosphate from N-acetylneuraminate: step 5/5.</text>
</comment>
<keyword evidence="6" id="KW-0413">Isomerase</keyword>
<dbReference type="Pfam" id="PF01182">
    <property type="entry name" value="Glucosamine_iso"/>
    <property type="match status" value="1"/>
</dbReference>
<evidence type="ECO:0000256" key="3">
    <source>
        <dbReference type="ARBA" id="ARBA00023277"/>
    </source>
</evidence>
<comment type="caution">
    <text evidence="4">Lacks conserved residue(s) required for the propagation of feature annotation.</text>
</comment>
<dbReference type="SUPFAM" id="SSF100950">
    <property type="entry name" value="NagB/RpiA/CoA transferase-like"/>
    <property type="match status" value="1"/>
</dbReference>
<dbReference type="InterPro" id="IPR037171">
    <property type="entry name" value="NagB/RpiA_transferase-like"/>
</dbReference>
<dbReference type="AlphaFoldDB" id="A0A0C5VQM3"/>
<dbReference type="HAMAP" id="MF_01241">
    <property type="entry name" value="GlcN6P_deamin"/>
    <property type="match status" value="1"/>
</dbReference>
<dbReference type="InterPro" id="IPR004547">
    <property type="entry name" value="Glucosamine6P_isomerase"/>
</dbReference>
<feature type="site" description="Part of the allosteric site" evidence="4">
    <location>
        <position position="153"/>
    </location>
</feature>
<comment type="similarity">
    <text evidence="4">Belongs to the glucosamine/galactosamine-6-phosphate isomerase family. NagB subfamily.</text>
</comment>
<dbReference type="UniPathway" id="UPA00629">
    <property type="reaction ID" value="UER00684"/>
</dbReference>
<evidence type="ECO:0000313" key="7">
    <source>
        <dbReference type="Proteomes" id="UP000032266"/>
    </source>
</evidence>
<evidence type="ECO:0000313" key="6">
    <source>
        <dbReference type="EMBL" id="AJQ92569.1"/>
    </source>
</evidence>
<dbReference type="GO" id="GO:0016853">
    <property type="term" value="F:isomerase activity"/>
    <property type="evidence" value="ECO:0007669"/>
    <property type="project" value="UniProtKB-KW"/>
</dbReference>
<dbReference type="PATRIC" id="fig|1445510.3.peg.506"/>
<feature type="active site" description="For ring-opening step" evidence="4">
    <location>
        <position position="143"/>
    </location>
</feature>
<reference evidence="6 7" key="1">
    <citation type="submission" date="2014-01" db="EMBL/GenBank/DDBJ databases">
        <title>Full genme sequencing of cellulolytic bacterium Gynuella sunshinyii YC6258T gen. nov., sp. nov.</title>
        <authorList>
            <person name="Khan H."/>
            <person name="Chung E.J."/>
            <person name="Chung Y.R."/>
        </authorList>
    </citation>
    <scope>NUCLEOTIDE SEQUENCE [LARGE SCALE GENOMIC DNA]</scope>
    <source>
        <strain evidence="6 7">YC6258</strain>
    </source>
</reference>
<dbReference type="Gene3D" id="3.40.50.1360">
    <property type="match status" value="1"/>
</dbReference>
<comment type="function">
    <text evidence="4">Catalyzes the reversible isomerization-deamination of glucosamine 6-phosphate (GlcN6P) to form fructose 6-phosphate (Fru6P) and ammonium ion.</text>
</comment>
<dbReference type="STRING" id="1445510.YC6258_00519"/>
<organism evidence="6 7">
    <name type="scientific">Gynuella sunshinyii YC6258</name>
    <dbReference type="NCBI Taxonomy" id="1445510"/>
    <lineage>
        <taxon>Bacteria</taxon>
        <taxon>Pseudomonadati</taxon>
        <taxon>Pseudomonadota</taxon>
        <taxon>Gammaproteobacteria</taxon>
        <taxon>Oceanospirillales</taxon>
        <taxon>Saccharospirillaceae</taxon>
        <taxon>Gynuella</taxon>
    </lineage>
</organism>
<accession>A0A0C5VQM3</accession>
<evidence type="ECO:0000256" key="4">
    <source>
        <dbReference type="HAMAP-Rule" id="MF_01241"/>
    </source>
</evidence>
<dbReference type="NCBIfam" id="TIGR00502">
    <property type="entry name" value="nagB"/>
    <property type="match status" value="1"/>
</dbReference>
<dbReference type="EC" id="3.5.99.6" evidence="4"/>
<dbReference type="GO" id="GO:0019262">
    <property type="term" value="P:N-acetylneuraminate catabolic process"/>
    <property type="evidence" value="ECO:0007669"/>
    <property type="project" value="UniProtKB-UniRule"/>
</dbReference>
<comment type="activity regulation">
    <text evidence="4">Allosterically activated by N-acetylglucosamine 6-phosphate (GlcNAc6P).</text>
</comment>
<comment type="catalytic activity">
    <reaction evidence="1 4">
        <text>alpha-D-glucosamine 6-phosphate + H2O = beta-D-fructose 6-phosphate + NH4(+)</text>
        <dbReference type="Rhea" id="RHEA:12172"/>
        <dbReference type="ChEBI" id="CHEBI:15377"/>
        <dbReference type="ChEBI" id="CHEBI:28938"/>
        <dbReference type="ChEBI" id="CHEBI:57634"/>
        <dbReference type="ChEBI" id="CHEBI:75989"/>
        <dbReference type="EC" id="3.5.99.6"/>
    </reaction>
</comment>
<feature type="site" description="Part of the allosteric site" evidence="4">
    <location>
        <position position="156"/>
    </location>
</feature>
<dbReference type="PROSITE" id="PS01161">
    <property type="entry name" value="GLC_GALNAC_ISOMERASE"/>
    <property type="match status" value="1"/>
</dbReference>
<dbReference type="Proteomes" id="UP000032266">
    <property type="component" value="Chromosome"/>
</dbReference>
<dbReference type="PANTHER" id="PTHR11280:SF5">
    <property type="entry name" value="GLUCOSAMINE-6-PHOSPHATE ISOMERASE"/>
    <property type="match status" value="1"/>
</dbReference>
<dbReference type="EMBL" id="CP007142">
    <property type="protein sequence ID" value="AJQ92569.1"/>
    <property type="molecule type" value="Genomic_DNA"/>
</dbReference>
<dbReference type="NCBIfam" id="NF001684">
    <property type="entry name" value="PRK00443.1-4"/>
    <property type="match status" value="1"/>
</dbReference>
<dbReference type="GO" id="GO:0006043">
    <property type="term" value="P:glucosamine catabolic process"/>
    <property type="evidence" value="ECO:0007669"/>
    <property type="project" value="TreeGrafter"/>
</dbReference>
<evidence type="ECO:0000256" key="2">
    <source>
        <dbReference type="ARBA" id="ARBA00022801"/>
    </source>
</evidence>
<evidence type="ECO:0000259" key="5">
    <source>
        <dbReference type="Pfam" id="PF01182"/>
    </source>
</evidence>
<dbReference type="InterPro" id="IPR006148">
    <property type="entry name" value="Glc/Gal-6P_isomerase"/>
</dbReference>
<dbReference type="HOGENOM" id="CLU_049611_1_1_6"/>
<dbReference type="GO" id="GO:0005975">
    <property type="term" value="P:carbohydrate metabolic process"/>
    <property type="evidence" value="ECO:0007669"/>
    <property type="project" value="InterPro"/>
</dbReference>
<feature type="active site" description="Proton acceptor; for ring-opening step" evidence="4">
    <location>
        <position position="138"/>
    </location>
</feature>
<feature type="site" description="Part of the allosteric site" evidence="4">
    <location>
        <position position="146"/>
    </location>
</feature>
<dbReference type="GO" id="GO:0042802">
    <property type="term" value="F:identical protein binding"/>
    <property type="evidence" value="ECO:0007669"/>
    <property type="project" value="TreeGrafter"/>
</dbReference>
<dbReference type="KEGG" id="gsn:YC6258_00519"/>
<evidence type="ECO:0000256" key="1">
    <source>
        <dbReference type="ARBA" id="ARBA00000644"/>
    </source>
</evidence>
<feature type="site" description="Part of the allosteric site" evidence="4">
    <location>
        <position position="155"/>
    </location>
</feature>
<dbReference type="InterPro" id="IPR018321">
    <property type="entry name" value="Glucosamine6P_isomerase_CS"/>
</dbReference>
<name>A0A0C5VQM3_9GAMM</name>
<keyword evidence="3 4" id="KW-0119">Carbohydrate metabolism</keyword>
<keyword evidence="7" id="KW-1185">Reference proteome</keyword>
<dbReference type="CDD" id="cd01399">
    <property type="entry name" value="GlcN6P_deaminase"/>
    <property type="match status" value="1"/>
</dbReference>
<dbReference type="OrthoDB" id="9791139at2"/>
<dbReference type="PANTHER" id="PTHR11280">
    <property type="entry name" value="GLUCOSAMINE-6-PHOSPHATE ISOMERASE"/>
    <property type="match status" value="1"/>
</dbReference>
<sequence length="260" mass="28754">MRIVILNNSDDVAAYGAQLIIRQIQTKPDSVLGLATGSSPMKLYDKLVEAVAAGDVSLSQCVSFNLDEYVGLAPDHDQSYRSFMQKHLFERVDIRIENTHVPDGLALDPEDMCAQYEQAIRDHHGIDFQLLGIGANGHIGFNEPSSSLRSRTRIKTLTMQTVEDNARFFRADEFQPELAITMGIETIMESRQIMLLATGEHKAAAVKAMIEGPVSASCPASILQFHPKATIVLDTAAAGQLENTQFYQRVEQEAQKFEAK</sequence>
<comment type="subunit">
    <text evidence="4">Homohexamer.</text>
</comment>
<gene>
    <name evidence="4" type="primary">nagB</name>
    <name evidence="6" type="ORF">YC6258_00519</name>
</gene>
<keyword evidence="4" id="KW-0021">Allosteric enzyme</keyword>
<dbReference type="FunFam" id="3.40.50.1360:FF:000003">
    <property type="entry name" value="Glucosamine-6-phosphate deaminase"/>
    <property type="match status" value="1"/>
</dbReference>
<proteinExistence type="inferred from homology"/>
<dbReference type="GO" id="GO:0005737">
    <property type="term" value="C:cytoplasm"/>
    <property type="evidence" value="ECO:0007669"/>
    <property type="project" value="TreeGrafter"/>
</dbReference>
<feature type="domain" description="Glucosamine/galactosamine-6-phosphate isomerase" evidence="5">
    <location>
        <begin position="10"/>
        <end position="224"/>
    </location>
</feature>
<dbReference type="RefSeq" id="WP_044615603.1">
    <property type="nucleotide sequence ID" value="NZ_CP007142.1"/>
</dbReference>
<protein>
    <recommendedName>
        <fullName evidence="4">Glucosamine-6-phosphate deaminase</fullName>
        <ecNumber evidence="4">3.5.99.6</ecNumber>
    </recommendedName>
    <alternativeName>
        <fullName evidence="4">GlcN6P deaminase</fullName>
        <shortName evidence="4">GNPDA</shortName>
    </alternativeName>
    <alternativeName>
        <fullName evidence="4">Glucosamine-6-phosphate isomerase</fullName>
    </alternativeName>
</protein>